<keyword evidence="5" id="KW-0007">Acetylation</keyword>
<feature type="binding site" evidence="5">
    <location>
        <position position="279"/>
    </location>
    <ligand>
        <name>substrate</name>
    </ligand>
</feature>
<dbReference type="PANTHER" id="PTHR12544:SF48">
    <property type="entry name" value="GLUTAMINASE 1"/>
    <property type="match status" value="1"/>
</dbReference>
<gene>
    <name evidence="5 6" type="primary">glsA</name>
    <name evidence="6" type="ORF">GCM10009768_23480</name>
</gene>
<evidence type="ECO:0000256" key="2">
    <source>
        <dbReference type="ARBA" id="ARBA00012918"/>
    </source>
</evidence>
<dbReference type="EMBL" id="BAAAOB010000003">
    <property type="protein sequence ID" value="GAA1793866.1"/>
    <property type="molecule type" value="Genomic_DNA"/>
</dbReference>
<proteinExistence type="inferred from homology"/>
<dbReference type="Gene3D" id="3.40.710.10">
    <property type="entry name" value="DD-peptidase/beta-lactamase superfamily"/>
    <property type="match status" value="1"/>
</dbReference>
<sequence>MLEADVKDIAQRSSTGALPQHDRVGDLVAHAHERYASVDDGTVADYIPVLAEADPAWFGLSLASIDGRCHSAGDTGIGFSIQSISKAFVFALVCDAIGHDEIRRVVGVDNTGMAFNSVVAIELNGGSPMNSMVNAGAIATTALMPATNADERWALIRDGLSRFAGRPLMLDGEVYRSESFTNHRNQALARLLQSYDRLAIGPREAVDIYTRQCSLSVTADDLAVMGATLADGGVNPITGEQVVSAETSRDTLALLAACGMYERSGEWLFEIGIPAKSGVAGGIVAIAPGKGAVGAFSPRLDSAGNSVRGQRACAYLSRALGLNLFASAPHGADSGIDTTTEGALR</sequence>
<keyword evidence="3 5" id="KW-0378">Hydrolase</keyword>
<evidence type="ECO:0000313" key="7">
    <source>
        <dbReference type="Proteomes" id="UP001500851"/>
    </source>
</evidence>
<evidence type="ECO:0000256" key="5">
    <source>
        <dbReference type="HAMAP-Rule" id="MF_00313"/>
    </source>
</evidence>
<feature type="binding site" evidence="5">
    <location>
        <position position="134"/>
    </location>
    <ligand>
        <name>substrate</name>
    </ligand>
</feature>
<comment type="catalytic activity">
    <reaction evidence="4 5">
        <text>L-glutamine + H2O = L-glutamate + NH4(+)</text>
        <dbReference type="Rhea" id="RHEA:15889"/>
        <dbReference type="ChEBI" id="CHEBI:15377"/>
        <dbReference type="ChEBI" id="CHEBI:28938"/>
        <dbReference type="ChEBI" id="CHEBI:29985"/>
        <dbReference type="ChEBI" id="CHEBI:58359"/>
        <dbReference type="EC" id="3.5.1.2"/>
    </reaction>
</comment>
<comment type="similarity">
    <text evidence="1 5">Belongs to the glutaminase family.</text>
</comment>
<feature type="binding site" evidence="5">
    <location>
        <position position="83"/>
    </location>
    <ligand>
        <name>substrate</name>
    </ligand>
</feature>
<dbReference type="HAMAP" id="MF_00313">
    <property type="entry name" value="Glutaminase"/>
    <property type="match status" value="1"/>
</dbReference>
<accession>A0ABP4XVZ6</accession>
<keyword evidence="7" id="KW-1185">Reference proteome</keyword>
<dbReference type="Proteomes" id="UP001500851">
    <property type="component" value="Unassembled WGS sequence"/>
</dbReference>
<comment type="subunit">
    <text evidence="5">Homotetramer.</text>
</comment>
<feature type="binding site" evidence="5">
    <location>
        <position position="209"/>
    </location>
    <ligand>
        <name>substrate</name>
    </ligand>
</feature>
<reference evidence="7" key="1">
    <citation type="journal article" date="2019" name="Int. J. Syst. Evol. Microbiol.">
        <title>The Global Catalogue of Microorganisms (GCM) 10K type strain sequencing project: providing services to taxonomists for standard genome sequencing and annotation.</title>
        <authorList>
            <consortium name="The Broad Institute Genomics Platform"/>
            <consortium name="The Broad Institute Genome Sequencing Center for Infectious Disease"/>
            <person name="Wu L."/>
            <person name="Ma J."/>
        </authorList>
    </citation>
    <scope>NUCLEOTIDE SEQUENCE [LARGE SCALE GENOMIC DNA]</scope>
    <source>
        <strain evidence="7">JCM 14736</strain>
    </source>
</reference>
<evidence type="ECO:0000256" key="1">
    <source>
        <dbReference type="ARBA" id="ARBA00011076"/>
    </source>
</evidence>
<dbReference type="InterPro" id="IPR015868">
    <property type="entry name" value="Glutaminase"/>
</dbReference>
<protein>
    <recommendedName>
        <fullName evidence="2 5">Glutaminase</fullName>
        <ecNumber evidence="2 5">3.5.1.2</ecNumber>
    </recommendedName>
</protein>
<evidence type="ECO:0000256" key="4">
    <source>
        <dbReference type="ARBA" id="ARBA00049534"/>
    </source>
</evidence>
<dbReference type="PANTHER" id="PTHR12544">
    <property type="entry name" value="GLUTAMINASE"/>
    <property type="match status" value="1"/>
</dbReference>
<dbReference type="Pfam" id="PF04960">
    <property type="entry name" value="Glutaminase"/>
    <property type="match status" value="1"/>
</dbReference>
<dbReference type="NCBIfam" id="NF009020">
    <property type="entry name" value="PRK12356.1"/>
    <property type="match status" value="1"/>
</dbReference>
<dbReference type="SUPFAM" id="SSF56601">
    <property type="entry name" value="beta-lactamase/transpeptidase-like"/>
    <property type="match status" value="1"/>
</dbReference>
<feature type="binding site" evidence="5">
    <location>
        <position position="261"/>
    </location>
    <ligand>
        <name>substrate</name>
    </ligand>
</feature>
<dbReference type="NCBIfam" id="TIGR03814">
    <property type="entry name" value="Gln_ase"/>
    <property type="match status" value="1"/>
</dbReference>
<comment type="caution">
    <text evidence="6">The sequence shown here is derived from an EMBL/GenBank/DDBJ whole genome shotgun (WGS) entry which is preliminary data.</text>
</comment>
<dbReference type="EC" id="3.5.1.2" evidence="2 5"/>
<organism evidence="6 7">
    <name type="scientific">Leucobacter iarius</name>
    <dbReference type="NCBI Taxonomy" id="333963"/>
    <lineage>
        <taxon>Bacteria</taxon>
        <taxon>Bacillati</taxon>
        <taxon>Actinomycetota</taxon>
        <taxon>Actinomycetes</taxon>
        <taxon>Micrococcales</taxon>
        <taxon>Microbacteriaceae</taxon>
        <taxon>Leucobacter</taxon>
    </lineage>
</organism>
<dbReference type="InterPro" id="IPR012338">
    <property type="entry name" value="Beta-lactam/transpept-like"/>
</dbReference>
<feature type="binding site" evidence="5">
    <location>
        <position position="178"/>
    </location>
    <ligand>
        <name>substrate</name>
    </ligand>
</feature>
<name>A0ABP4XVZ6_9MICO</name>
<evidence type="ECO:0000256" key="3">
    <source>
        <dbReference type="ARBA" id="ARBA00022801"/>
    </source>
</evidence>
<dbReference type="RefSeq" id="WP_344032443.1">
    <property type="nucleotide sequence ID" value="NZ_BAAAOB010000003.1"/>
</dbReference>
<feature type="binding site" evidence="5">
    <location>
        <position position="185"/>
    </location>
    <ligand>
        <name>substrate</name>
    </ligand>
</feature>
<evidence type="ECO:0000313" key="6">
    <source>
        <dbReference type="EMBL" id="GAA1793866.1"/>
    </source>
</evidence>